<proteinExistence type="predicted"/>
<evidence type="ECO:0000313" key="3">
    <source>
        <dbReference type="Proteomes" id="UP001328107"/>
    </source>
</evidence>
<keyword evidence="3" id="KW-1185">Reference proteome</keyword>
<keyword evidence="1" id="KW-0732">Signal</keyword>
<evidence type="ECO:0000313" key="2">
    <source>
        <dbReference type="EMBL" id="GMR57530.1"/>
    </source>
</evidence>
<reference evidence="3" key="1">
    <citation type="submission" date="2022-10" db="EMBL/GenBank/DDBJ databases">
        <title>Genome assembly of Pristionchus species.</title>
        <authorList>
            <person name="Yoshida K."/>
            <person name="Sommer R.J."/>
        </authorList>
    </citation>
    <scope>NUCLEOTIDE SEQUENCE [LARGE SCALE GENOMIC DNA]</scope>
    <source>
        <strain evidence="3">RS5460</strain>
    </source>
</reference>
<dbReference type="Gene3D" id="1.20.120.1100">
    <property type="match status" value="1"/>
</dbReference>
<evidence type="ECO:0008006" key="4">
    <source>
        <dbReference type="Google" id="ProtNLM"/>
    </source>
</evidence>
<sequence length="205" mass="23546">MRTDLLLLSIVGLSLSAPIGSQADYEASVRKFFGAVMAFYRQGDFGDVFDLVLGKWEEFFPDLISNDDEKILKKEFLDHYTRNPMICIELPPESKQRIQILFSAKYLLLNNDARRFMKEANEKMQQSLIQPKIGNFTPAFVEFRTRYETLSADAKTSLARQFPFFTKLDELQAMIAVTDDIIVHTIALCRNFPGLKDCDDLLRLA</sequence>
<dbReference type="EMBL" id="BTRK01000006">
    <property type="protein sequence ID" value="GMR57530.1"/>
    <property type="molecule type" value="Genomic_DNA"/>
</dbReference>
<feature type="signal peptide" evidence="1">
    <location>
        <begin position="1"/>
        <end position="16"/>
    </location>
</feature>
<dbReference type="AlphaFoldDB" id="A0AAN5D7L1"/>
<comment type="caution">
    <text evidence="2">The sequence shown here is derived from an EMBL/GenBank/DDBJ whole genome shotgun (WGS) entry which is preliminary data.</text>
</comment>
<organism evidence="2 3">
    <name type="scientific">Pristionchus mayeri</name>
    <dbReference type="NCBI Taxonomy" id="1317129"/>
    <lineage>
        <taxon>Eukaryota</taxon>
        <taxon>Metazoa</taxon>
        <taxon>Ecdysozoa</taxon>
        <taxon>Nematoda</taxon>
        <taxon>Chromadorea</taxon>
        <taxon>Rhabditida</taxon>
        <taxon>Rhabditina</taxon>
        <taxon>Diplogasteromorpha</taxon>
        <taxon>Diplogasteroidea</taxon>
        <taxon>Neodiplogasteridae</taxon>
        <taxon>Pristionchus</taxon>
    </lineage>
</organism>
<name>A0AAN5D7L1_9BILA</name>
<accession>A0AAN5D7L1</accession>
<dbReference type="Proteomes" id="UP001328107">
    <property type="component" value="Unassembled WGS sequence"/>
</dbReference>
<gene>
    <name evidence="2" type="ORF">PMAYCL1PPCAC_27725</name>
</gene>
<feature type="chain" id="PRO_5043011725" description="Secreted protein" evidence="1">
    <location>
        <begin position="17"/>
        <end position="205"/>
    </location>
</feature>
<evidence type="ECO:0000256" key="1">
    <source>
        <dbReference type="SAM" id="SignalP"/>
    </source>
</evidence>
<protein>
    <recommendedName>
        <fullName evidence="4">Secreted protein</fullName>
    </recommendedName>
</protein>